<sequence>MGQRRESDIELWNQLAVLVAEVGTTLDRKLTREAGISLSEFQTLNALAAAEPEGLRIQQLAEALGLNQSSASRLVGRLQGQGLVSRGVSETDRRGVLARITERGEATARQARDLFDREMGQALDLASIDGRTATVVARLRYTPGERPPAS</sequence>
<dbReference type="EMBL" id="BAAAKJ010000070">
    <property type="protein sequence ID" value="GAA1388450.1"/>
    <property type="molecule type" value="Genomic_DNA"/>
</dbReference>
<dbReference type="PROSITE" id="PS50995">
    <property type="entry name" value="HTH_MARR_2"/>
    <property type="match status" value="1"/>
</dbReference>
<protein>
    <submittedName>
        <fullName evidence="2">MarR family transcriptional regulator</fullName>
    </submittedName>
</protein>
<dbReference type="Gene3D" id="1.10.10.10">
    <property type="entry name" value="Winged helix-like DNA-binding domain superfamily/Winged helix DNA-binding domain"/>
    <property type="match status" value="1"/>
</dbReference>
<dbReference type="PANTHER" id="PTHR33164:SF99">
    <property type="entry name" value="MARR FAMILY REGULATORY PROTEIN"/>
    <property type="match status" value="1"/>
</dbReference>
<dbReference type="InterPro" id="IPR000835">
    <property type="entry name" value="HTH_MarR-typ"/>
</dbReference>
<evidence type="ECO:0000313" key="2">
    <source>
        <dbReference type="EMBL" id="GAA1388450.1"/>
    </source>
</evidence>
<dbReference type="RefSeq" id="WP_344329828.1">
    <property type="nucleotide sequence ID" value="NZ_BAAAKJ010000070.1"/>
</dbReference>
<dbReference type="Pfam" id="PF12802">
    <property type="entry name" value="MarR_2"/>
    <property type="match status" value="1"/>
</dbReference>
<keyword evidence="3" id="KW-1185">Reference proteome</keyword>
<dbReference type="Proteomes" id="UP001499863">
    <property type="component" value="Unassembled WGS sequence"/>
</dbReference>
<organism evidence="2 3">
    <name type="scientific">Kitasatospora putterlickiae</name>
    <dbReference type="NCBI Taxonomy" id="221725"/>
    <lineage>
        <taxon>Bacteria</taxon>
        <taxon>Bacillati</taxon>
        <taxon>Actinomycetota</taxon>
        <taxon>Actinomycetes</taxon>
        <taxon>Kitasatosporales</taxon>
        <taxon>Streptomycetaceae</taxon>
        <taxon>Kitasatospora</taxon>
    </lineage>
</organism>
<dbReference type="SUPFAM" id="SSF46785">
    <property type="entry name" value="Winged helix' DNA-binding domain"/>
    <property type="match status" value="1"/>
</dbReference>
<proteinExistence type="predicted"/>
<feature type="domain" description="HTH marR-type" evidence="1">
    <location>
        <begin position="8"/>
        <end position="144"/>
    </location>
</feature>
<accession>A0ABN1XRR0</accession>
<gene>
    <name evidence="2" type="ORF">GCM10009639_14970</name>
</gene>
<dbReference type="InterPro" id="IPR036388">
    <property type="entry name" value="WH-like_DNA-bd_sf"/>
</dbReference>
<dbReference type="PANTHER" id="PTHR33164">
    <property type="entry name" value="TRANSCRIPTIONAL REGULATOR, MARR FAMILY"/>
    <property type="match status" value="1"/>
</dbReference>
<reference evidence="2 3" key="1">
    <citation type="journal article" date="2019" name="Int. J. Syst. Evol. Microbiol.">
        <title>The Global Catalogue of Microorganisms (GCM) 10K type strain sequencing project: providing services to taxonomists for standard genome sequencing and annotation.</title>
        <authorList>
            <consortium name="The Broad Institute Genomics Platform"/>
            <consortium name="The Broad Institute Genome Sequencing Center for Infectious Disease"/>
            <person name="Wu L."/>
            <person name="Ma J."/>
        </authorList>
    </citation>
    <scope>NUCLEOTIDE SEQUENCE [LARGE SCALE GENOMIC DNA]</scope>
    <source>
        <strain evidence="2 3">JCM 12393</strain>
    </source>
</reference>
<comment type="caution">
    <text evidence="2">The sequence shown here is derived from an EMBL/GenBank/DDBJ whole genome shotgun (WGS) entry which is preliminary data.</text>
</comment>
<name>A0ABN1XRR0_9ACTN</name>
<dbReference type="PRINTS" id="PR00598">
    <property type="entry name" value="HTHMARR"/>
</dbReference>
<dbReference type="InterPro" id="IPR036390">
    <property type="entry name" value="WH_DNA-bd_sf"/>
</dbReference>
<dbReference type="SMART" id="SM00347">
    <property type="entry name" value="HTH_MARR"/>
    <property type="match status" value="1"/>
</dbReference>
<dbReference type="InterPro" id="IPR039422">
    <property type="entry name" value="MarR/SlyA-like"/>
</dbReference>
<evidence type="ECO:0000259" key="1">
    <source>
        <dbReference type="PROSITE" id="PS50995"/>
    </source>
</evidence>
<evidence type="ECO:0000313" key="3">
    <source>
        <dbReference type="Proteomes" id="UP001499863"/>
    </source>
</evidence>